<protein>
    <submittedName>
        <fullName evidence="1">Uncharacterized protein</fullName>
    </submittedName>
</protein>
<keyword evidence="2" id="KW-1185">Reference proteome</keyword>
<dbReference type="AlphaFoldDB" id="A0A271KC84"/>
<dbReference type="EMBL" id="NPKH01000033">
    <property type="protein sequence ID" value="PAP92767.1"/>
    <property type="molecule type" value="Genomic_DNA"/>
</dbReference>
<evidence type="ECO:0000313" key="2">
    <source>
        <dbReference type="Proteomes" id="UP000215931"/>
    </source>
</evidence>
<dbReference type="Proteomes" id="UP000215931">
    <property type="component" value="Unassembled WGS sequence"/>
</dbReference>
<organism evidence="1 2">
    <name type="scientific">Mesorhizobium wenxiniae</name>
    <dbReference type="NCBI Taxonomy" id="2014805"/>
    <lineage>
        <taxon>Bacteria</taxon>
        <taxon>Pseudomonadati</taxon>
        <taxon>Pseudomonadota</taxon>
        <taxon>Alphaproteobacteria</taxon>
        <taxon>Hyphomicrobiales</taxon>
        <taxon>Phyllobacteriaceae</taxon>
        <taxon>Mesorhizobium</taxon>
    </lineage>
</organism>
<proteinExistence type="predicted"/>
<comment type="caution">
    <text evidence="1">The sequence shown here is derived from an EMBL/GenBank/DDBJ whole genome shotgun (WGS) entry which is preliminary data.</text>
</comment>
<name>A0A271KC84_9HYPH</name>
<dbReference type="RefSeq" id="WP_095520962.1">
    <property type="nucleotide sequence ID" value="NZ_NPKH01000033.1"/>
</dbReference>
<evidence type="ECO:0000313" key="1">
    <source>
        <dbReference type="EMBL" id="PAP92767.1"/>
    </source>
</evidence>
<reference evidence="1 2" key="1">
    <citation type="submission" date="2017-08" db="EMBL/GenBank/DDBJ databases">
        <title>Mesorhizobium wenxinae sp. nov., a novel rhizobial species isolated from root nodules of chickpea (Cicer arietinum L.).</title>
        <authorList>
            <person name="Zhang J."/>
        </authorList>
    </citation>
    <scope>NUCLEOTIDE SEQUENCE [LARGE SCALE GENOMIC DNA]</scope>
    <source>
        <strain evidence="2">WYCCWR 10019</strain>
    </source>
</reference>
<accession>A0A271KC84</accession>
<sequence length="81" mass="9257">MFAVSMIGIRTRQSDIGSRKRRHALEQLVFQSCRELFRFADRQVFFDGDGNVRRAACDRSTAPATLLRLACRIGRLARIIS</sequence>
<gene>
    <name evidence="1" type="ORF">CIT31_26105</name>
</gene>